<evidence type="ECO:0000313" key="4">
    <source>
        <dbReference type="Proteomes" id="UP001596333"/>
    </source>
</evidence>
<evidence type="ECO:0000259" key="2">
    <source>
        <dbReference type="Pfam" id="PF24458"/>
    </source>
</evidence>
<dbReference type="RefSeq" id="WP_379767031.1">
    <property type="nucleotide sequence ID" value="NZ_JBHSXI010000009.1"/>
</dbReference>
<evidence type="ECO:0000256" key="1">
    <source>
        <dbReference type="SAM" id="MobiDB-lite"/>
    </source>
</evidence>
<dbReference type="Proteomes" id="UP001596333">
    <property type="component" value="Unassembled WGS sequence"/>
</dbReference>
<feature type="region of interest" description="Disordered" evidence="1">
    <location>
        <begin position="1"/>
        <end position="63"/>
    </location>
</feature>
<protein>
    <recommendedName>
        <fullName evidence="2">DUF7573 domain-containing protein</fullName>
    </recommendedName>
</protein>
<organism evidence="3 4">
    <name type="scientific">Halorubrum trueperi</name>
    <dbReference type="NCBI Taxonomy" id="2004704"/>
    <lineage>
        <taxon>Archaea</taxon>
        <taxon>Methanobacteriati</taxon>
        <taxon>Methanobacteriota</taxon>
        <taxon>Stenosarchaea group</taxon>
        <taxon>Halobacteria</taxon>
        <taxon>Halobacteriales</taxon>
        <taxon>Haloferacaceae</taxon>
        <taxon>Halorubrum</taxon>
    </lineage>
</organism>
<feature type="compositionally biased region" description="Acidic residues" evidence="1">
    <location>
        <begin position="27"/>
        <end position="49"/>
    </location>
</feature>
<reference evidence="3 4" key="1">
    <citation type="journal article" date="2019" name="Int. J. Syst. Evol. Microbiol.">
        <title>The Global Catalogue of Microorganisms (GCM) 10K type strain sequencing project: providing services to taxonomists for standard genome sequencing and annotation.</title>
        <authorList>
            <consortium name="The Broad Institute Genomics Platform"/>
            <consortium name="The Broad Institute Genome Sequencing Center for Infectious Disease"/>
            <person name="Wu L."/>
            <person name="Ma J."/>
        </authorList>
    </citation>
    <scope>NUCLEOTIDE SEQUENCE [LARGE SCALE GENOMIC DNA]</scope>
    <source>
        <strain evidence="3 4">Y73</strain>
    </source>
</reference>
<evidence type="ECO:0000313" key="3">
    <source>
        <dbReference type="EMBL" id="MFC6889002.1"/>
    </source>
</evidence>
<dbReference type="EMBL" id="JBHSXI010000009">
    <property type="protein sequence ID" value="MFC6889002.1"/>
    <property type="molecule type" value="Genomic_DNA"/>
</dbReference>
<dbReference type="Pfam" id="PF24458">
    <property type="entry name" value="DUF7573"/>
    <property type="match status" value="1"/>
</dbReference>
<gene>
    <name evidence="3" type="ORF">ACFQEY_08255</name>
</gene>
<feature type="domain" description="DUF7573" evidence="2">
    <location>
        <begin position="60"/>
        <end position="98"/>
    </location>
</feature>
<proteinExistence type="predicted"/>
<accession>A0ABD5UNZ3</accession>
<name>A0ABD5UNZ3_9EURY</name>
<sequence>MPEDRSLDEFAGANAGDPDGGGRDGDGVEDDGSGGIEDGNEIDGCDESGESAGTVASDPAIATSTWTEDGADCERCDETVARRWLDDGAFVCTDCKEW</sequence>
<keyword evidence="4" id="KW-1185">Reference proteome</keyword>
<dbReference type="AlphaFoldDB" id="A0ABD5UNZ3"/>
<comment type="caution">
    <text evidence="3">The sequence shown here is derived from an EMBL/GenBank/DDBJ whole genome shotgun (WGS) entry which is preliminary data.</text>
</comment>
<dbReference type="InterPro" id="IPR055995">
    <property type="entry name" value="DUF7573"/>
</dbReference>